<evidence type="ECO:0000313" key="9">
    <source>
        <dbReference type="EMBL" id="AKV66387.1"/>
    </source>
</evidence>
<dbReference type="KEGG" id="mpk:VL20_1209"/>
<dbReference type="Pfam" id="PF07927">
    <property type="entry name" value="HicA_toxin"/>
    <property type="match status" value="1"/>
</dbReference>
<evidence type="ECO:0000256" key="1">
    <source>
        <dbReference type="ARBA" id="ARBA00006620"/>
    </source>
</evidence>
<keyword evidence="3" id="KW-0540">Nuclease</keyword>
<evidence type="ECO:0000256" key="3">
    <source>
        <dbReference type="ARBA" id="ARBA00022722"/>
    </source>
</evidence>
<evidence type="ECO:0000256" key="2">
    <source>
        <dbReference type="ARBA" id="ARBA00022649"/>
    </source>
</evidence>
<evidence type="ECO:0008006" key="11">
    <source>
        <dbReference type="Google" id="ProtNLM"/>
    </source>
</evidence>
<evidence type="ECO:0000256" key="8">
    <source>
        <dbReference type="SAM" id="MobiDB-lite"/>
    </source>
</evidence>
<reference evidence="9 10" key="1">
    <citation type="journal article" date="2016" name="Stand. Genomic Sci.">
        <title>Complete genome sequence and genomic characterization of Microcystis panniformis FACHB 1757 by third-generation sequencing.</title>
        <authorList>
            <person name="Zhang J.Y."/>
            <person name="Guan R."/>
            <person name="Zhang H.J."/>
            <person name="Li H."/>
            <person name="Xiao P."/>
            <person name="Yu G.L."/>
            <person name="Du L."/>
            <person name="Cao D.M."/>
            <person name="Zhu B.C."/>
            <person name="Li R.H."/>
            <person name="Lu Z.H."/>
        </authorList>
    </citation>
    <scope>NUCLEOTIDE SEQUENCE [LARGE SCALE GENOMIC DNA]</scope>
    <source>
        <strain evidence="9 10">FACHB-1757</strain>
    </source>
</reference>
<dbReference type="GO" id="GO:0004519">
    <property type="term" value="F:endonuclease activity"/>
    <property type="evidence" value="ECO:0007669"/>
    <property type="project" value="UniProtKB-KW"/>
</dbReference>
<keyword evidence="2" id="KW-1277">Toxin-antitoxin system</keyword>
<feature type="region of interest" description="Disordered" evidence="8">
    <location>
        <begin position="21"/>
        <end position="41"/>
    </location>
</feature>
<protein>
    <recommendedName>
        <fullName evidence="11">YcfA family protein</fullName>
    </recommendedName>
</protein>
<evidence type="ECO:0000313" key="10">
    <source>
        <dbReference type="Proteomes" id="UP000068167"/>
    </source>
</evidence>
<sequence length="62" mass="7161">MESREIIKKLKDEGWYQVGTTGSHHHFKHPHKKGKVTVPHPKKDIPLKTLISIEKQAGIKLR</sequence>
<keyword evidence="7" id="KW-0346">Stress response</keyword>
<dbReference type="RefSeq" id="WP_002768607.1">
    <property type="nucleotide sequence ID" value="NZ_CP011339.1"/>
</dbReference>
<dbReference type="GO" id="GO:0003729">
    <property type="term" value="F:mRNA binding"/>
    <property type="evidence" value="ECO:0007669"/>
    <property type="project" value="InterPro"/>
</dbReference>
<accession>A0A0K1RWU9</accession>
<dbReference type="PANTHER" id="PTHR34873">
    <property type="entry name" value="SSR1766 PROTEIN"/>
    <property type="match status" value="1"/>
</dbReference>
<gene>
    <name evidence="9" type="ORF">VL20_1209</name>
</gene>
<dbReference type="PANTHER" id="PTHR34873:SF3">
    <property type="entry name" value="ADDICTION MODULE TOXIN, HICA FAMILY"/>
    <property type="match status" value="1"/>
</dbReference>
<dbReference type="InterPro" id="IPR012933">
    <property type="entry name" value="HicA_mRNA_interferase"/>
</dbReference>
<dbReference type="EMBL" id="CP011339">
    <property type="protein sequence ID" value="AKV66387.1"/>
    <property type="molecule type" value="Genomic_DNA"/>
</dbReference>
<dbReference type="Proteomes" id="UP000068167">
    <property type="component" value="Chromosome"/>
</dbReference>
<evidence type="ECO:0000256" key="5">
    <source>
        <dbReference type="ARBA" id="ARBA00022801"/>
    </source>
</evidence>
<comment type="similarity">
    <text evidence="1">Belongs to the HicA mRNA interferase family.</text>
</comment>
<proteinExistence type="inferred from homology"/>
<dbReference type="InterPro" id="IPR038570">
    <property type="entry name" value="HicA_sf"/>
</dbReference>
<dbReference type="AlphaFoldDB" id="A0A0K1RWU9"/>
<evidence type="ECO:0000256" key="7">
    <source>
        <dbReference type="ARBA" id="ARBA00023016"/>
    </source>
</evidence>
<keyword evidence="4" id="KW-0255">Endonuclease</keyword>
<dbReference type="GO" id="GO:0016787">
    <property type="term" value="F:hydrolase activity"/>
    <property type="evidence" value="ECO:0007669"/>
    <property type="project" value="UniProtKB-KW"/>
</dbReference>
<keyword evidence="10" id="KW-1185">Reference proteome</keyword>
<organism evidence="9 10">
    <name type="scientific">Microcystis panniformis FACHB-1757</name>
    <dbReference type="NCBI Taxonomy" id="1638788"/>
    <lineage>
        <taxon>Bacteria</taxon>
        <taxon>Bacillati</taxon>
        <taxon>Cyanobacteriota</taxon>
        <taxon>Cyanophyceae</taxon>
        <taxon>Oscillatoriophycideae</taxon>
        <taxon>Chroococcales</taxon>
        <taxon>Microcystaceae</taxon>
        <taxon>Microcystis</taxon>
    </lineage>
</organism>
<keyword evidence="5" id="KW-0378">Hydrolase</keyword>
<dbReference type="PATRIC" id="fig|1638788.3.peg.1213"/>
<evidence type="ECO:0000256" key="4">
    <source>
        <dbReference type="ARBA" id="ARBA00022759"/>
    </source>
</evidence>
<feature type="compositionally biased region" description="Basic residues" evidence="8">
    <location>
        <begin position="23"/>
        <end position="35"/>
    </location>
</feature>
<dbReference type="SUPFAM" id="SSF54786">
    <property type="entry name" value="YcfA/nrd intein domain"/>
    <property type="match status" value="1"/>
</dbReference>
<keyword evidence="6" id="KW-0694">RNA-binding</keyword>
<name>A0A0K1RWU9_9CHRO</name>
<evidence type="ECO:0000256" key="6">
    <source>
        <dbReference type="ARBA" id="ARBA00022884"/>
    </source>
</evidence>
<dbReference type="Gene3D" id="3.30.920.30">
    <property type="entry name" value="Hypothetical protein"/>
    <property type="match status" value="1"/>
</dbReference>